<reference evidence="2 3" key="1">
    <citation type="submission" date="2021-06" db="EMBL/GenBank/DDBJ databases">
        <authorList>
            <person name="Kallberg Y."/>
            <person name="Tangrot J."/>
            <person name="Rosling A."/>
        </authorList>
    </citation>
    <scope>NUCLEOTIDE SEQUENCE [LARGE SCALE GENOMIC DNA]</scope>
    <source>
        <strain evidence="2 3">120-4 pot B 10/14</strain>
    </source>
</reference>
<dbReference type="PANTHER" id="PTHR11102">
    <property type="entry name" value="SEL-1-LIKE PROTEIN"/>
    <property type="match status" value="1"/>
</dbReference>
<dbReference type="Gene3D" id="1.25.40.10">
    <property type="entry name" value="Tetratricopeptide repeat domain"/>
    <property type="match status" value="1"/>
</dbReference>
<organism evidence="2 3">
    <name type="scientific">Gigaspora margarita</name>
    <dbReference type="NCBI Taxonomy" id="4874"/>
    <lineage>
        <taxon>Eukaryota</taxon>
        <taxon>Fungi</taxon>
        <taxon>Fungi incertae sedis</taxon>
        <taxon>Mucoromycota</taxon>
        <taxon>Glomeromycotina</taxon>
        <taxon>Glomeromycetes</taxon>
        <taxon>Diversisporales</taxon>
        <taxon>Gigasporaceae</taxon>
        <taxon>Gigaspora</taxon>
    </lineage>
</organism>
<dbReference type="Proteomes" id="UP000789901">
    <property type="component" value="Unassembled WGS sequence"/>
</dbReference>
<dbReference type="InterPro" id="IPR011990">
    <property type="entry name" value="TPR-like_helical_dom_sf"/>
</dbReference>
<evidence type="ECO:0000313" key="2">
    <source>
        <dbReference type="EMBL" id="CAG8469731.1"/>
    </source>
</evidence>
<proteinExistence type="inferred from homology"/>
<keyword evidence="3" id="KW-1185">Reference proteome</keyword>
<comment type="similarity">
    <text evidence="1">Belongs to the sel-1 family.</text>
</comment>
<evidence type="ECO:0000256" key="1">
    <source>
        <dbReference type="ARBA" id="ARBA00038101"/>
    </source>
</evidence>
<dbReference type="PANTHER" id="PTHR11102:SF147">
    <property type="entry name" value="SEL1L ADAPTOR SUBUNIT OF ERAD E3 UBIQUITIN LIGASE"/>
    <property type="match status" value="1"/>
</dbReference>
<evidence type="ECO:0000313" key="3">
    <source>
        <dbReference type="Proteomes" id="UP000789901"/>
    </source>
</evidence>
<accession>A0ABM8VXA1</accession>
<comment type="caution">
    <text evidence="2">The sequence shown here is derived from an EMBL/GenBank/DDBJ whole genome shotgun (WGS) entry which is preliminary data.</text>
</comment>
<dbReference type="InterPro" id="IPR006597">
    <property type="entry name" value="Sel1-like"/>
</dbReference>
<dbReference type="SMART" id="SM00671">
    <property type="entry name" value="SEL1"/>
    <property type="match status" value="4"/>
</dbReference>
<dbReference type="Pfam" id="PF08238">
    <property type="entry name" value="Sel1"/>
    <property type="match status" value="4"/>
</dbReference>
<name>A0ABM8VXA1_GIGMA</name>
<gene>
    <name evidence="2" type="ORF">GMARGA_LOCUS716</name>
</gene>
<sequence length="220" mass="25937">MFIQNMSDQTLYELAIKYFIEENKLAFEIFNKIAKHGAKIEYKNQAKYMLAQCYYFGIGVEKDFKTAFNIFLELSESKSHYNEAKECLAELYFEGRGMKEDNTKAFELYLELSKSESVQQNSAKIKLAKFYLNGKSDQQNSSAAKFELARCYEFGTGITKDINKSLQLYLDFSKSESFHQVHAFRWLAFHYLKNGEEENSHKYFKLYIQKAEIPKRFFKP</sequence>
<dbReference type="InterPro" id="IPR050767">
    <property type="entry name" value="Sel1_AlgK"/>
</dbReference>
<protein>
    <submittedName>
        <fullName evidence="2">37313_t:CDS:1</fullName>
    </submittedName>
</protein>
<dbReference type="EMBL" id="CAJVQB010000135">
    <property type="protein sequence ID" value="CAG8469731.1"/>
    <property type="molecule type" value="Genomic_DNA"/>
</dbReference>
<dbReference type="SUPFAM" id="SSF81901">
    <property type="entry name" value="HCP-like"/>
    <property type="match status" value="1"/>
</dbReference>